<feature type="active site" description="Schiff-base intermediate with substrate; via pyruvic acid; for decarboxylase activity" evidence="12">
    <location>
        <position position="250"/>
    </location>
</feature>
<feature type="chain" id="PRO_5038199218" description="Phosphatidylserine decarboxylase alpha chain" evidence="12">
    <location>
        <begin position="250"/>
        <end position="284"/>
    </location>
</feature>
<keyword evidence="8 12" id="KW-0594">Phospholipid biosynthesis</keyword>
<evidence type="ECO:0000256" key="12">
    <source>
        <dbReference type="HAMAP-Rule" id="MF_00662"/>
    </source>
</evidence>
<comment type="pathway">
    <text evidence="12">Phospholipid metabolism; phosphatidylethanolamine biosynthesis; phosphatidylethanolamine from CDP-diacylglycerol: step 2/2.</text>
</comment>
<feature type="active site" description="Charge relay system; for autoendoproteolytic cleavage activity" evidence="12">
    <location>
        <position position="146"/>
    </location>
</feature>
<keyword evidence="10 12" id="KW-1208">Phospholipid metabolism</keyword>
<dbReference type="InterPro" id="IPR033177">
    <property type="entry name" value="PSD-B"/>
</dbReference>
<dbReference type="EC" id="4.1.1.65" evidence="12"/>
<comment type="function">
    <text evidence="12">Catalyzes the formation of phosphatidylethanolamine (PtdEtn) from phosphatidylserine (PtdSer).</text>
</comment>
<evidence type="ECO:0000256" key="5">
    <source>
        <dbReference type="ARBA" id="ARBA00023098"/>
    </source>
</evidence>
<reference evidence="14" key="2">
    <citation type="submission" date="2020-09" db="EMBL/GenBank/DDBJ databases">
        <authorList>
            <person name="Sun Q."/>
            <person name="Ohkuma M."/>
        </authorList>
    </citation>
    <scope>NUCLEOTIDE SEQUENCE</scope>
    <source>
        <strain evidence="14">JCM 13919</strain>
    </source>
</reference>
<dbReference type="GO" id="GO:0006646">
    <property type="term" value="P:phosphatidylethanolamine biosynthetic process"/>
    <property type="evidence" value="ECO:0007669"/>
    <property type="project" value="UniProtKB-UniRule"/>
</dbReference>
<name>A0A917JU08_9GAMM</name>
<keyword evidence="15" id="KW-1185">Reference proteome</keyword>
<comment type="subunit">
    <text evidence="12">Heterodimer of a large membrane-associated beta subunit and a small pyruvoyl-containing alpha subunit.</text>
</comment>
<keyword evidence="5 12" id="KW-0443">Lipid metabolism</keyword>
<evidence type="ECO:0000256" key="1">
    <source>
        <dbReference type="ARBA" id="ARBA00005189"/>
    </source>
</evidence>
<dbReference type="InterPro" id="IPR003817">
    <property type="entry name" value="PS_Dcarbxylase"/>
</dbReference>
<dbReference type="AlphaFoldDB" id="A0A917JU08"/>
<evidence type="ECO:0000256" key="8">
    <source>
        <dbReference type="ARBA" id="ARBA00023209"/>
    </source>
</evidence>
<gene>
    <name evidence="12 14" type="primary">psd</name>
    <name evidence="14" type="ORF">GCM10007966_11720</name>
</gene>
<evidence type="ECO:0000256" key="13">
    <source>
        <dbReference type="SAM" id="Phobius"/>
    </source>
</evidence>
<dbReference type="EMBL" id="BMOB01000004">
    <property type="protein sequence ID" value="GGI84787.1"/>
    <property type="molecule type" value="Genomic_DNA"/>
</dbReference>
<keyword evidence="11 12" id="KW-0670">Pyruvate</keyword>
<comment type="pathway">
    <text evidence="1">Lipid metabolism.</text>
</comment>
<dbReference type="HAMAP" id="MF_00662">
    <property type="entry name" value="PS_decarb_PSD_B_type1"/>
    <property type="match status" value="1"/>
</dbReference>
<feature type="chain" id="PRO_5038199217" description="Phosphatidylserine decarboxylase beta chain" evidence="12">
    <location>
        <begin position="1"/>
        <end position="249"/>
    </location>
</feature>
<comment type="cofactor">
    <cofactor evidence="12">
        <name>pyruvate</name>
        <dbReference type="ChEBI" id="CHEBI:15361"/>
    </cofactor>
    <text evidence="12">Binds 1 pyruvoyl group covalently per subunit.</text>
</comment>
<evidence type="ECO:0000256" key="4">
    <source>
        <dbReference type="ARBA" id="ARBA00022793"/>
    </source>
</evidence>
<comment type="caution">
    <text evidence="14">The sequence shown here is derived from an EMBL/GenBank/DDBJ whole genome shotgun (WGS) entry which is preliminary data.</text>
</comment>
<keyword evidence="7 12" id="KW-0865">Zymogen</keyword>
<evidence type="ECO:0000256" key="10">
    <source>
        <dbReference type="ARBA" id="ARBA00023264"/>
    </source>
</evidence>
<comment type="subcellular location">
    <subcellularLocation>
        <location evidence="12">Cell membrane</location>
        <topology evidence="12">Peripheral membrane protein</topology>
    </subcellularLocation>
</comment>
<evidence type="ECO:0000313" key="15">
    <source>
        <dbReference type="Proteomes" id="UP000630149"/>
    </source>
</evidence>
<evidence type="ECO:0000256" key="7">
    <source>
        <dbReference type="ARBA" id="ARBA00023145"/>
    </source>
</evidence>
<dbReference type="PANTHER" id="PTHR10067">
    <property type="entry name" value="PHOSPHATIDYLSERINE DECARBOXYLASE"/>
    <property type="match status" value="1"/>
</dbReference>
<dbReference type="RefSeq" id="WP_131776588.1">
    <property type="nucleotide sequence ID" value="NZ_BMOB01000004.1"/>
</dbReference>
<dbReference type="OrthoDB" id="9802030at2"/>
<keyword evidence="6 12" id="KW-0472">Membrane</keyword>
<accession>A0A917JU08</accession>
<evidence type="ECO:0000256" key="2">
    <source>
        <dbReference type="ARBA" id="ARBA00022475"/>
    </source>
</evidence>
<dbReference type="Pfam" id="PF02666">
    <property type="entry name" value="PS_Dcarbxylase"/>
    <property type="match status" value="1"/>
</dbReference>
<dbReference type="GO" id="GO:0005886">
    <property type="term" value="C:plasma membrane"/>
    <property type="evidence" value="ECO:0007669"/>
    <property type="project" value="UniProtKB-SubCell"/>
</dbReference>
<evidence type="ECO:0000313" key="14">
    <source>
        <dbReference type="EMBL" id="GGI84787.1"/>
    </source>
</evidence>
<proteinExistence type="inferred from homology"/>
<comment type="PTM">
    <text evidence="12">Is synthesized initially as an inactive proenzyme. Formation of the active enzyme involves a self-maturation process in which the active site pyruvoyl group is generated from an internal serine residue via an autocatalytic post-translational modification. Two non-identical subunits are generated from the proenzyme in this reaction, and the pyruvate is formed at the N-terminus of the alpha chain, which is derived from the carboxyl end of the proenzyme. The autoendoproteolytic cleavage occurs by a canonical serine protease mechanism, in which the side chain hydroxyl group of the serine supplies its oxygen atom to form the C-terminus of the beta chain, while the remainder of the serine residue undergoes an oxidative deamination to produce ammonia and the pyruvoyl prosthetic group on the alpha chain. During this reaction, the Ser that is part of the protease active site of the proenzyme becomes the pyruvoyl prosthetic group, which constitutes an essential element of the active site of the mature decarboxylase.</text>
</comment>
<feature type="active site" description="Charge relay system; for autoendoproteolytic cleavage activity" evidence="12">
    <location>
        <position position="89"/>
    </location>
</feature>
<protein>
    <recommendedName>
        <fullName evidence="12">Phosphatidylserine decarboxylase proenzyme</fullName>
        <ecNumber evidence="12">4.1.1.65</ecNumber>
    </recommendedName>
    <component>
        <recommendedName>
            <fullName evidence="12">Phosphatidylserine decarboxylase alpha chain</fullName>
        </recommendedName>
    </component>
    <component>
        <recommendedName>
            <fullName evidence="12">Phosphatidylserine decarboxylase beta chain</fullName>
        </recommendedName>
    </component>
</protein>
<keyword evidence="3 12" id="KW-0444">Lipid biosynthesis</keyword>
<dbReference type="PANTHER" id="PTHR10067:SF6">
    <property type="entry name" value="PHOSPHATIDYLSERINE DECARBOXYLASE PROENZYME, MITOCHONDRIAL"/>
    <property type="match status" value="1"/>
</dbReference>
<feature type="transmembrane region" description="Helical" evidence="13">
    <location>
        <begin position="192"/>
        <end position="212"/>
    </location>
</feature>
<evidence type="ECO:0000256" key="9">
    <source>
        <dbReference type="ARBA" id="ARBA00023239"/>
    </source>
</evidence>
<organism evidence="14 15">
    <name type="scientific">Legionella impletisoli</name>
    <dbReference type="NCBI Taxonomy" id="343510"/>
    <lineage>
        <taxon>Bacteria</taxon>
        <taxon>Pseudomonadati</taxon>
        <taxon>Pseudomonadota</taxon>
        <taxon>Gammaproteobacteria</taxon>
        <taxon>Legionellales</taxon>
        <taxon>Legionellaceae</taxon>
        <taxon>Legionella</taxon>
    </lineage>
</organism>
<keyword evidence="2 12" id="KW-1003">Cell membrane</keyword>
<keyword evidence="4 12" id="KW-0210">Decarboxylase</keyword>
<keyword evidence="13" id="KW-1133">Transmembrane helix</keyword>
<feature type="site" description="Cleavage (non-hydrolytic); by autocatalysis" evidence="12">
    <location>
        <begin position="249"/>
        <end position="250"/>
    </location>
</feature>
<reference evidence="14" key="1">
    <citation type="journal article" date="2014" name="Int. J. Syst. Evol. Microbiol.">
        <title>Complete genome sequence of Corynebacterium casei LMG S-19264T (=DSM 44701T), isolated from a smear-ripened cheese.</title>
        <authorList>
            <consortium name="US DOE Joint Genome Institute (JGI-PGF)"/>
            <person name="Walter F."/>
            <person name="Albersmeier A."/>
            <person name="Kalinowski J."/>
            <person name="Ruckert C."/>
        </authorList>
    </citation>
    <scope>NUCLEOTIDE SEQUENCE</scope>
    <source>
        <strain evidence="14">JCM 13919</strain>
    </source>
</reference>
<comment type="catalytic activity">
    <reaction evidence="12">
        <text>a 1,2-diacyl-sn-glycero-3-phospho-L-serine + H(+) = a 1,2-diacyl-sn-glycero-3-phosphoethanolamine + CO2</text>
        <dbReference type="Rhea" id="RHEA:20828"/>
        <dbReference type="ChEBI" id="CHEBI:15378"/>
        <dbReference type="ChEBI" id="CHEBI:16526"/>
        <dbReference type="ChEBI" id="CHEBI:57262"/>
        <dbReference type="ChEBI" id="CHEBI:64612"/>
        <dbReference type="EC" id="4.1.1.65"/>
    </reaction>
</comment>
<keyword evidence="9 12" id="KW-0456">Lyase</keyword>
<keyword evidence="13" id="KW-0812">Transmembrane</keyword>
<feature type="active site" description="Charge relay system; for autoendoproteolytic cleavage activity" evidence="12">
    <location>
        <position position="250"/>
    </location>
</feature>
<evidence type="ECO:0000256" key="3">
    <source>
        <dbReference type="ARBA" id="ARBA00022516"/>
    </source>
</evidence>
<sequence>MLTDHFKTFPQYVIPKHSLTTLAGLLANVKTPAIKNHLIKTFIRRYNINMQESLVENPEHYETFNDFFIRHLKPECRPVSNAHVVSPVDGYVSEIGQIKTGKLVQAKGRNYSIEKLLASEQSICHQFSEGKFATLYLSPKDYHRVHMPMKATLKEMTYVPGKLFSVQPSTTRVIRNLFAQNERLVVLFDTDLGPMAMVLVGATIVGGIGTAWHGDIKRCKKQTRFIYPASNYSHTELDKSQEMGYFKLGSTVILLFSNHCPIEWETTLHNGSRIQLGEPLARVK</sequence>
<dbReference type="GO" id="GO:0004609">
    <property type="term" value="F:phosphatidylserine decarboxylase activity"/>
    <property type="evidence" value="ECO:0007669"/>
    <property type="project" value="UniProtKB-UniRule"/>
</dbReference>
<comment type="similarity">
    <text evidence="12">Belongs to the phosphatidylserine decarboxylase family. PSD-B subfamily. Prokaryotic type I sub-subfamily.</text>
</comment>
<evidence type="ECO:0000256" key="6">
    <source>
        <dbReference type="ARBA" id="ARBA00023136"/>
    </source>
</evidence>
<dbReference type="Proteomes" id="UP000630149">
    <property type="component" value="Unassembled WGS sequence"/>
</dbReference>
<evidence type="ECO:0000256" key="11">
    <source>
        <dbReference type="ARBA" id="ARBA00023317"/>
    </source>
</evidence>
<dbReference type="NCBIfam" id="TIGR00163">
    <property type="entry name" value="PS_decarb"/>
    <property type="match status" value="1"/>
</dbReference>
<feature type="modified residue" description="Pyruvic acid (Ser); by autocatalysis" evidence="12">
    <location>
        <position position="250"/>
    </location>
</feature>
<dbReference type="InterPro" id="IPR033178">
    <property type="entry name" value="PSD_type1_pro"/>
</dbReference>